<organism evidence="5 6">
    <name type="scientific">Lepisosteus oculatus</name>
    <name type="common">Spotted gar</name>
    <dbReference type="NCBI Taxonomy" id="7918"/>
    <lineage>
        <taxon>Eukaryota</taxon>
        <taxon>Metazoa</taxon>
        <taxon>Chordata</taxon>
        <taxon>Craniata</taxon>
        <taxon>Vertebrata</taxon>
        <taxon>Euteleostomi</taxon>
        <taxon>Actinopterygii</taxon>
        <taxon>Neopterygii</taxon>
        <taxon>Holostei</taxon>
        <taxon>Semionotiformes</taxon>
        <taxon>Lepisosteidae</taxon>
        <taxon>Lepisosteus</taxon>
    </lineage>
</organism>
<dbReference type="AlphaFoldDB" id="W5N7A2"/>
<dbReference type="InParanoid" id="W5N7A2"/>
<evidence type="ECO:0000256" key="2">
    <source>
        <dbReference type="ARBA" id="ARBA00022859"/>
    </source>
</evidence>
<dbReference type="eggNOG" id="ENOG502SD6K">
    <property type="taxonomic scope" value="Eukaryota"/>
</dbReference>
<dbReference type="Gene3D" id="2.60.40.10">
    <property type="entry name" value="Immunoglobulins"/>
    <property type="match status" value="1"/>
</dbReference>
<keyword evidence="6" id="KW-1185">Reference proteome</keyword>
<keyword evidence="2" id="KW-0391">Immunity</keyword>
<dbReference type="PANTHER" id="PTHR23268:SF124">
    <property type="entry name" value="IG-LIKE DOMAIN-CONTAINING PROTEIN"/>
    <property type="match status" value="1"/>
</dbReference>
<dbReference type="SMART" id="SM00406">
    <property type="entry name" value="IGv"/>
    <property type="match status" value="1"/>
</dbReference>
<reference evidence="5" key="2">
    <citation type="submission" date="2025-08" db="UniProtKB">
        <authorList>
            <consortium name="Ensembl"/>
        </authorList>
    </citation>
    <scope>IDENTIFICATION</scope>
</reference>
<dbReference type="GeneTree" id="ENSGT00940000166007"/>
<feature type="domain" description="Ig-like" evidence="4">
    <location>
        <begin position="18"/>
        <end position="125"/>
    </location>
</feature>
<dbReference type="SUPFAM" id="SSF48726">
    <property type="entry name" value="Immunoglobulin"/>
    <property type="match status" value="1"/>
</dbReference>
<dbReference type="OMA" id="HYMDEKT"/>
<reference evidence="5" key="3">
    <citation type="submission" date="2025-09" db="UniProtKB">
        <authorList>
            <consortium name="Ensembl"/>
        </authorList>
    </citation>
    <scope>IDENTIFICATION</scope>
</reference>
<proteinExistence type="predicted"/>
<dbReference type="PROSITE" id="PS50835">
    <property type="entry name" value="IG_LIKE"/>
    <property type="match status" value="1"/>
</dbReference>
<evidence type="ECO:0000259" key="4">
    <source>
        <dbReference type="PROSITE" id="PS50835"/>
    </source>
</evidence>
<dbReference type="Proteomes" id="UP000018468">
    <property type="component" value="Linkage group LG7"/>
</dbReference>
<dbReference type="InterPro" id="IPR013106">
    <property type="entry name" value="Ig_V-set"/>
</dbReference>
<dbReference type="InterPro" id="IPR036179">
    <property type="entry name" value="Ig-like_dom_sf"/>
</dbReference>
<evidence type="ECO:0000256" key="1">
    <source>
        <dbReference type="ARBA" id="ARBA00022729"/>
    </source>
</evidence>
<dbReference type="Ensembl" id="ENSLOCT00000016541.1">
    <property type="protein sequence ID" value="ENSLOCP00000016511.1"/>
    <property type="gene ID" value="ENSLOCG00000013397.1"/>
</dbReference>
<dbReference type="GO" id="GO:0007166">
    <property type="term" value="P:cell surface receptor signaling pathway"/>
    <property type="evidence" value="ECO:0000318"/>
    <property type="project" value="GO_Central"/>
</dbReference>
<evidence type="ECO:0000256" key="3">
    <source>
        <dbReference type="SAM" id="SignalP"/>
    </source>
</evidence>
<protein>
    <recommendedName>
        <fullName evidence="4">Ig-like domain-containing protein</fullName>
    </recommendedName>
</protein>
<evidence type="ECO:0000313" key="6">
    <source>
        <dbReference type="Proteomes" id="UP000018468"/>
    </source>
</evidence>
<sequence length="140" mass="15489">MLRVVIGVTVLLHWLTGPSDSTKVHQNPPVLLMHPDETAELNCSHSITGYYVTLWYQQTGGERSLKLIGYVSTTSPSLEDNADKRFSLSGDGSKNTTLKVSSLKVTDSAVYFCAASQHSDTDQLFPLQKPLRHNSHTVHH</sequence>
<dbReference type="InterPro" id="IPR050413">
    <property type="entry name" value="TCR_beta_variable"/>
</dbReference>
<dbReference type="GO" id="GO:0002376">
    <property type="term" value="P:immune system process"/>
    <property type="evidence" value="ECO:0007669"/>
    <property type="project" value="UniProtKB-KW"/>
</dbReference>
<feature type="chain" id="PRO_5004869378" description="Ig-like domain-containing protein" evidence="3">
    <location>
        <begin position="22"/>
        <end position="140"/>
    </location>
</feature>
<accession>W5N7A2</accession>
<dbReference type="CDD" id="cd00099">
    <property type="entry name" value="IgV"/>
    <property type="match status" value="1"/>
</dbReference>
<dbReference type="InterPro" id="IPR007110">
    <property type="entry name" value="Ig-like_dom"/>
</dbReference>
<evidence type="ECO:0000313" key="5">
    <source>
        <dbReference type="Ensembl" id="ENSLOCP00000016511.1"/>
    </source>
</evidence>
<dbReference type="GO" id="GO:0005886">
    <property type="term" value="C:plasma membrane"/>
    <property type="evidence" value="ECO:0000318"/>
    <property type="project" value="GO_Central"/>
</dbReference>
<feature type="signal peptide" evidence="3">
    <location>
        <begin position="1"/>
        <end position="21"/>
    </location>
</feature>
<dbReference type="Pfam" id="PF07686">
    <property type="entry name" value="V-set"/>
    <property type="match status" value="1"/>
</dbReference>
<dbReference type="InterPro" id="IPR013783">
    <property type="entry name" value="Ig-like_fold"/>
</dbReference>
<dbReference type="EMBL" id="AHAT01031862">
    <property type="status" value="NOT_ANNOTATED_CDS"/>
    <property type="molecule type" value="Genomic_DNA"/>
</dbReference>
<dbReference type="PANTHER" id="PTHR23268">
    <property type="entry name" value="T-CELL RECEPTOR BETA CHAIN"/>
    <property type="match status" value="1"/>
</dbReference>
<reference evidence="6" key="1">
    <citation type="submission" date="2011-12" db="EMBL/GenBank/DDBJ databases">
        <title>The Draft Genome of Lepisosteus oculatus.</title>
        <authorList>
            <consortium name="The Broad Institute Genome Assembly &amp; Analysis Group"/>
            <consortium name="Computational R&amp;D Group"/>
            <consortium name="and Sequencing Platform"/>
            <person name="Di Palma F."/>
            <person name="Alfoldi J."/>
            <person name="Johnson J."/>
            <person name="Berlin A."/>
            <person name="Gnerre S."/>
            <person name="Jaffe D."/>
            <person name="MacCallum I."/>
            <person name="Young S."/>
            <person name="Walker B.J."/>
            <person name="Lander E.S."/>
            <person name="Lindblad-Toh K."/>
        </authorList>
    </citation>
    <scope>NUCLEOTIDE SEQUENCE [LARGE SCALE GENOMIC DNA]</scope>
</reference>
<dbReference type="InterPro" id="IPR003599">
    <property type="entry name" value="Ig_sub"/>
</dbReference>
<keyword evidence="1 3" id="KW-0732">Signal</keyword>
<dbReference type="Bgee" id="ENSLOCG00000013397">
    <property type="expression patterns" value="Expressed in mesonephros and 4 other cell types or tissues"/>
</dbReference>
<dbReference type="HOGENOM" id="CLU_077975_9_5_1"/>
<dbReference type="SMART" id="SM00409">
    <property type="entry name" value="IG"/>
    <property type="match status" value="1"/>
</dbReference>
<name>W5N7A2_LEPOC</name>